<proteinExistence type="predicted"/>
<dbReference type="EMBL" id="QGNW01001904">
    <property type="protein sequence ID" value="RVW28279.1"/>
    <property type="molecule type" value="Genomic_DNA"/>
</dbReference>
<organism evidence="2 3">
    <name type="scientific">Vitis vinifera</name>
    <name type="common">Grape</name>
    <dbReference type="NCBI Taxonomy" id="29760"/>
    <lineage>
        <taxon>Eukaryota</taxon>
        <taxon>Viridiplantae</taxon>
        <taxon>Streptophyta</taxon>
        <taxon>Embryophyta</taxon>
        <taxon>Tracheophyta</taxon>
        <taxon>Spermatophyta</taxon>
        <taxon>Magnoliopsida</taxon>
        <taxon>eudicotyledons</taxon>
        <taxon>Gunneridae</taxon>
        <taxon>Pentapetalae</taxon>
        <taxon>rosids</taxon>
        <taxon>Vitales</taxon>
        <taxon>Vitaceae</taxon>
        <taxon>Viteae</taxon>
        <taxon>Vitis</taxon>
    </lineage>
</organism>
<evidence type="ECO:0000256" key="1">
    <source>
        <dbReference type="SAM" id="MobiDB-lite"/>
    </source>
</evidence>
<protein>
    <submittedName>
        <fullName evidence="2">Uncharacterized protein</fullName>
    </submittedName>
</protein>
<feature type="region of interest" description="Disordered" evidence="1">
    <location>
        <begin position="59"/>
        <end position="105"/>
    </location>
</feature>
<dbReference type="Proteomes" id="UP000288805">
    <property type="component" value="Unassembled WGS sequence"/>
</dbReference>
<dbReference type="AlphaFoldDB" id="A0A438CYJ4"/>
<comment type="caution">
    <text evidence="2">The sequence shown here is derived from an EMBL/GenBank/DDBJ whole genome shotgun (WGS) entry which is preliminary data.</text>
</comment>
<accession>A0A438CYJ4</accession>
<evidence type="ECO:0000313" key="3">
    <source>
        <dbReference type="Proteomes" id="UP000288805"/>
    </source>
</evidence>
<feature type="compositionally biased region" description="Low complexity" evidence="1">
    <location>
        <begin position="73"/>
        <end position="88"/>
    </location>
</feature>
<gene>
    <name evidence="2" type="ORF">CK203_083661</name>
</gene>
<evidence type="ECO:0000313" key="2">
    <source>
        <dbReference type="EMBL" id="RVW28279.1"/>
    </source>
</evidence>
<reference evidence="2 3" key="1">
    <citation type="journal article" date="2018" name="PLoS Genet.">
        <title>Population sequencing reveals clonal diversity and ancestral inbreeding in the grapevine cultivar Chardonnay.</title>
        <authorList>
            <person name="Roach M.J."/>
            <person name="Johnson D.L."/>
            <person name="Bohlmann J."/>
            <person name="van Vuuren H.J."/>
            <person name="Jones S.J."/>
            <person name="Pretorius I.S."/>
            <person name="Schmidt S.A."/>
            <person name="Borneman A.R."/>
        </authorList>
    </citation>
    <scope>NUCLEOTIDE SEQUENCE [LARGE SCALE GENOMIC DNA]</scope>
    <source>
        <strain evidence="3">cv. Chardonnay</strain>
        <tissue evidence="2">Leaf</tissue>
    </source>
</reference>
<sequence>MDIVLQIFKRSICLSMPFFESLTKKPPVTMNDLFRRVNKYSMLEDDVCAATQQILVTSQPAKNDAVRNPKVASQSRQSSKGQGGQRQSDQPNFIPLNVSYERLFP</sequence>
<name>A0A438CYJ4_VITVI</name>